<feature type="transmembrane region" description="Helical" evidence="13">
    <location>
        <begin position="532"/>
        <end position="550"/>
    </location>
</feature>
<keyword evidence="10" id="KW-0408">Iron</keyword>
<organism evidence="15 16">
    <name type="scientific">Dendroctonus ponderosae</name>
    <name type="common">Mountain pine beetle</name>
    <dbReference type="NCBI Taxonomy" id="77166"/>
    <lineage>
        <taxon>Eukaryota</taxon>
        <taxon>Metazoa</taxon>
        <taxon>Ecdysozoa</taxon>
        <taxon>Arthropoda</taxon>
        <taxon>Hexapoda</taxon>
        <taxon>Insecta</taxon>
        <taxon>Pterygota</taxon>
        <taxon>Neoptera</taxon>
        <taxon>Endopterygota</taxon>
        <taxon>Coleoptera</taxon>
        <taxon>Polyphaga</taxon>
        <taxon>Cucujiformia</taxon>
        <taxon>Curculionidae</taxon>
        <taxon>Scolytinae</taxon>
        <taxon>Dendroctonus</taxon>
    </lineage>
</organism>
<dbReference type="PRINTS" id="PR00385">
    <property type="entry name" value="P450"/>
</dbReference>
<keyword evidence="11" id="KW-0503">Monooxygenase</keyword>
<sequence length="1058" mass="121338">MMLWIILSITLAVLAWFRFLKPMNHFTKLGVKQSKPWPIVGDQWTHMFQKMSLLESIEFYYNMFPGTRYSGIYQFHIPTLIIKDPELLKQLTVRDFDHFTDHRTLVDADVDPLWAGNLFALTGRKWKDMRATLSGSFTSSKIKKMFHFINGTAENFVAFFLNKNEKLIEVEMRDTFSRFANDIIATTAFGIEVDSLKSPSNPFHLMGKRITDYAPLLKRLRFFAILIMPKLTKFFNIGLFDKELSSFFYKSIKETIQVREEKGIVRRDMLNTLLEARKGIQHEYSDAIETGFATVKESAHSGQGIDFANLTDADLAAQAMVFYLAGFDTISNAMCFGSYELAVNKEIQNKLRSEIVETHRLNGGKVTYDSLLKMKYMDKVISEILRKWPPAGVVDRVATKPYTIEPVNADEKPVNLRIGDVFWIPIFGIHRDPKNFENPTNFDPERFSDANKRNIKPYTYVPFGAGPRNCIGSRFALLEMKSLFYNLLLNFEIEPTKTTTVPIKLSAKSFNPAPEGGIWLGLKRLTSKPFTMLWLILLIPLAVLMWFLFLKPMNHFTRMGVKQSTPWPIVGDLWTNIFWQMSLLESIEFSYNMFPGVRYSGFYQFSIPTLIIKDPELLKQLTIRDFDHFTDHRALIDADVDPLWAGHLFALTGRKWKDMRSTLSGSFSSSKIKNLFNLMNGAAENFVTFFLNKNEKLIEVEMRDTFSRFANDIIATTAFGIEVDSLKSPNNPFHLLGKRITDYSSLVKRLRFFAILIMPKLTKLLNIGLFEKELSSFFYKTVKETIQAREEQGIVRQDMLNVLLEARKGIQHEYSDAIETGFATVKEYTHSGKGPQFANLTDADLAAQAMVFYLAGFDTISNAMSFGSYELAINKEIQNKLRSEIVETHKLNDGKITYDSLLKMQYMDKVISEILRKWPPAGISDRVATKPYTIEPVNADEKPLNLKIGDVVWIPIFGFHRDPKNFENPTKFDPERFSDENKSNIKPYTYVPFGAGPRNCIGSRFALLEMKALFYHLLLNFEIEPTKSTRVPLKLSAKSITPSPEGGIWLGLKRTTST</sequence>
<reference evidence="16" key="1">
    <citation type="journal article" date="2013" name="Genome Biol.">
        <title>Draft genome of the mountain pine beetle, Dendroctonus ponderosae Hopkins, a major forest pest.</title>
        <authorList>
            <person name="Keeling C.I."/>
            <person name="Yuen M.M."/>
            <person name="Liao N.Y."/>
            <person name="Docking T.R."/>
            <person name="Chan S.K."/>
            <person name="Taylor G.A."/>
            <person name="Palmquist D.L."/>
            <person name="Jackman S.D."/>
            <person name="Nguyen A."/>
            <person name="Li M."/>
            <person name="Henderson H."/>
            <person name="Janes J.K."/>
            <person name="Zhao Y."/>
            <person name="Pandoh P."/>
            <person name="Moore R."/>
            <person name="Sperling F.A."/>
            <person name="Huber D.P."/>
            <person name="Birol I."/>
            <person name="Jones S.J."/>
            <person name="Bohlmann J."/>
        </authorList>
    </citation>
    <scope>NUCLEOTIDE SEQUENCE</scope>
</reference>
<feature type="chain" id="PRO_5043860119" description="Cytochrome P450" evidence="14">
    <location>
        <begin position="16"/>
        <end position="1058"/>
    </location>
</feature>
<evidence type="ECO:0000256" key="14">
    <source>
        <dbReference type="SAM" id="SignalP"/>
    </source>
</evidence>
<dbReference type="GO" id="GO:0005789">
    <property type="term" value="C:endoplasmic reticulum membrane"/>
    <property type="evidence" value="ECO:0007669"/>
    <property type="project" value="UniProtKB-SubCell"/>
</dbReference>
<dbReference type="EnsemblMetazoa" id="XM_019909981.1">
    <property type="protein sequence ID" value="XP_019765540.1"/>
    <property type="gene ID" value="LOC109541195"/>
</dbReference>
<keyword evidence="7" id="KW-0256">Endoplasmic reticulum</keyword>
<protein>
    <recommendedName>
        <fullName evidence="17">Cytochrome P450</fullName>
    </recommendedName>
</protein>
<evidence type="ECO:0000256" key="7">
    <source>
        <dbReference type="ARBA" id="ARBA00022824"/>
    </source>
</evidence>
<evidence type="ECO:0000256" key="13">
    <source>
        <dbReference type="SAM" id="Phobius"/>
    </source>
</evidence>
<comment type="similarity">
    <text evidence="4">Belongs to the cytochrome P450 family.</text>
</comment>
<evidence type="ECO:0000256" key="11">
    <source>
        <dbReference type="ARBA" id="ARBA00023033"/>
    </source>
</evidence>
<evidence type="ECO:0000256" key="9">
    <source>
        <dbReference type="ARBA" id="ARBA00023002"/>
    </source>
</evidence>
<evidence type="ECO:0000313" key="15">
    <source>
        <dbReference type="EnsemblMetazoa" id="XP_019765540.1"/>
    </source>
</evidence>
<feature type="signal peptide" evidence="14">
    <location>
        <begin position="1"/>
        <end position="15"/>
    </location>
</feature>
<dbReference type="GO" id="GO:0020037">
    <property type="term" value="F:heme binding"/>
    <property type="evidence" value="ECO:0007669"/>
    <property type="project" value="InterPro"/>
</dbReference>
<dbReference type="GO" id="GO:0016705">
    <property type="term" value="F:oxidoreductase activity, acting on paired donors, with incorporation or reduction of molecular oxygen"/>
    <property type="evidence" value="ECO:0007669"/>
    <property type="project" value="InterPro"/>
</dbReference>
<evidence type="ECO:0000256" key="2">
    <source>
        <dbReference type="ARBA" id="ARBA00004174"/>
    </source>
</evidence>
<dbReference type="SUPFAM" id="SSF48264">
    <property type="entry name" value="Cytochrome P450"/>
    <property type="match status" value="2"/>
</dbReference>
<dbReference type="Gene3D" id="1.10.630.10">
    <property type="entry name" value="Cytochrome P450"/>
    <property type="match status" value="2"/>
</dbReference>
<keyword evidence="13" id="KW-0812">Transmembrane</keyword>
<name>A0AAR5PX08_DENPD</name>
<keyword evidence="5" id="KW-0349">Heme</keyword>
<keyword evidence="9" id="KW-0560">Oxidoreductase</keyword>
<comment type="cofactor">
    <cofactor evidence="1">
        <name>heme</name>
        <dbReference type="ChEBI" id="CHEBI:30413"/>
    </cofactor>
</comment>
<evidence type="ECO:0000256" key="4">
    <source>
        <dbReference type="ARBA" id="ARBA00010617"/>
    </source>
</evidence>
<keyword evidence="14" id="KW-0732">Signal</keyword>
<accession>A0AAR5PX08</accession>
<keyword evidence="12 13" id="KW-0472">Membrane</keyword>
<dbReference type="GO" id="GO:0005506">
    <property type="term" value="F:iron ion binding"/>
    <property type="evidence" value="ECO:0007669"/>
    <property type="project" value="InterPro"/>
</dbReference>
<dbReference type="InterPro" id="IPR050476">
    <property type="entry name" value="Insect_CytP450_Detox"/>
</dbReference>
<reference evidence="15" key="2">
    <citation type="submission" date="2024-08" db="UniProtKB">
        <authorList>
            <consortium name="EnsemblMetazoa"/>
        </authorList>
    </citation>
    <scope>IDENTIFICATION</scope>
</reference>
<dbReference type="PANTHER" id="PTHR24292:SF54">
    <property type="entry name" value="CYP9F3-RELATED"/>
    <property type="match status" value="1"/>
</dbReference>
<keyword evidence="6" id="KW-0479">Metal-binding</keyword>
<comment type="subcellular location">
    <subcellularLocation>
        <location evidence="3">Endoplasmic reticulum membrane</location>
        <topology evidence="3">Peripheral membrane protein</topology>
    </subcellularLocation>
    <subcellularLocation>
        <location evidence="2">Microsome membrane</location>
        <topology evidence="2">Peripheral membrane protein</topology>
    </subcellularLocation>
</comment>
<evidence type="ECO:0000256" key="8">
    <source>
        <dbReference type="ARBA" id="ARBA00022848"/>
    </source>
</evidence>
<dbReference type="InterPro" id="IPR036396">
    <property type="entry name" value="Cyt_P450_sf"/>
</dbReference>
<evidence type="ECO:0000256" key="1">
    <source>
        <dbReference type="ARBA" id="ARBA00001971"/>
    </source>
</evidence>
<evidence type="ECO:0000313" key="16">
    <source>
        <dbReference type="Proteomes" id="UP000019118"/>
    </source>
</evidence>
<dbReference type="PRINTS" id="PR00463">
    <property type="entry name" value="EP450I"/>
</dbReference>
<evidence type="ECO:0000256" key="6">
    <source>
        <dbReference type="ARBA" id="ARBA00022723"/>
    </source>
</evidence>
<evidence type="ECO:0000256" key="5">
    <source>
        <dbReference type="ARBA" id="ARBA00022617"/>
    </source>
</evidence>
<evidence type="ECO:0000256" key="10">
    <source>
        <dbReference type="ARBA" id="ARBA00023004"/>
    </source>
</evidence>
<dbReference type="PANTHER" id="PTHR24292">
    <property type="entry name" value="CYTOCHROME P450"/>
    <property type="match status" value="1"/>
</dbReference>
<dbReference type="InterPro" id="IPR002401">
    <property type="entry name" value="Cyt_P450_E_grp-I"/>
</dbReference>
<keyword evidence="16" id="KW-1185">Reference proteome</keyword>
<evidence type="ECO:0000256" key="12">
    <source>
        <dbReference type="ARBA" id="ARBA00023136"/>
    </source>
</evidence>
<dbReference type="AlphaFoldDB" id="A0AAR5PX08"/>
<dbReference type="PROSITE" id="PS00086">
    <property type="entry name" value="CYTOCHROME_P450"/>
    <property type="match status" value="2"/>
</dbReference>
<keyword evidence="8" id="KW-0492">Microsome</keyword>
<dbReference type="CDD" id="cd11056">
    <property type="entry name" value="CYP6-like"/>
    <property type="match status" value="2"/>
</dbReference>
<dbReference type="Pfam" id="PF00067">
    <property type="entry name" value="p450"/>
    <property type="match status" value="2"/>
</dbReference>
<dbReference type="Proteomes" id="UP000019118">
    <property type="component" value="Unassembled WGS sequence"/>
</dbReference>
<evidence type="ECO:0000256" key="3">
    <source>
        <dbReference type="ARBA" id="ARBA00004406"/>
    </source>
</evidence>
<dbReference type="GO" id="GO:0004497">
    <property type="term" value="F:monooxygenase activity"/>
    <property type="evidence" value="ECO:0007669"/>
    <property type="project" value="UniProtKB-KW"/>
</dbReference>
<dbReference type="FunFam" id="1.10.630.10:FF:000042">
    <property type="entry name" value="Cytochrome P450"/>
    <property type="match status" value="2"/>
</dbReference>
<evidence type="ECO:0008006" key="17">
    <source>
        <dbReference type="Google" id="ProtNLM"/>
    </source>
</evidence>
<keyword evidence="13" id="KW-1133">Transmembrane helix</keyword>
<dbReference type="InterPro" id="IPR001128">
    <property type="entry name" value="Cyt_P450"/>
</dbReference>
<dbReference type="InterPro" id="IPR017972">
    <property type="entry name" value="Cyt_P450_CS"/>
</dbReference>
<proteinExistence type="inferred from homology"/>